<reference evidence="1 2" key="1">
    <citation type="journal article" date="2021" name="Commun. Biol.">
        <title>The genome of Shorea leprosula (Dipterocarpaceae) highlights the ecological relevance of drought in aseasonal tropical rainforests.</title>
        <authorList>
            <person name="Ng K.K.S."/>
            <person name="Kobayashi M.J."/>
            <person name="Fawcett J.A."/>
            <person name="Hatakeyama M."/>
            <person name="Paape T."/>
            <person name="Ng C.H."/>
            <person name="Ang C.C."/>
            <person name="Tnah L.H."/>
            <person name="Lee C.T."/>
            <person name="Nishiyama T."/>
            <person name="Sese J."/>
            <person name="O'Brien M.J."/>
            <person name="Copetti D."/>
            <person name="Mohd Noor M.I."/>
            <person name="Ong R.C."/>
            <person name="Putra M."/>
            <person name="Sireger I.Z."/>
            <person name="Indrioko S."/>
            <person name="Kosugi Y."/>
            <person name="Izuno A."/>
            <person name="Isagi Y."/>
            <person name="Lee S.L."/>
            <person name="Shimizu K.K."/>
        </authorList>
    </citation>
    <scope>NUCLEOTIDE SEQUENCE [LARGE SCALE GENOMIC DNA]</scope>
    <source>
        <strain evidence="1">214</strain>
    </source>
</reference>
<evidence type="ECO:0000313" key="2">
    <source>
        <dbReference type="Proteomes" id="UP001054252"/>
    </source>
</evidence>
<evidence type="ECO:0000313" key="1">
    <source>
        <dbReference type="EMBL" id="GKV13317.1"/>
    </source>
</evidence>
<proteinExistence type="predicted"/>
<comment type="caution">
    <text evidence="1">The sequence shown here is derived from an EMBL/GenBank/DDBJ whole genome shotgun (WGS) entry which is preliminary data.</text>
</comment>
<accession>A0AAV5JIE9</accession>
<dbReference type="Proteomes" id="UP001054252">
    <property type="component" value="Unassembled WGS sequence"/>
</dbReference>
<gene>
    <name evidence="1" type="ORF">SLEP1_g24344</name>
</gene>
<dbReference type="EMBL" id="BPVZ01000038">
    <property type="protein sequence ID" value="GKV13317.1"/>
    <property type="molecule type" value="Genomic_DNA"/>
</dbReference>
<name>A0AAV5JIE9_9ROSI</name>
<dbReference type="AlphaFoldDB" id="A0AAV5JIE9"/>
<evidence type="ECO:0008006" key="3">
    <source>
        <dbReference type="Google" id="ProtNLM"/>
    </source>
</evidence>
<organism evidence="1 2">
    <name type="scientific">Rubroshorea leprosula</name>
    <dbReference type="NCBI Taxonomy" id="152421"/>
    <lineage>
        <taxon>Eukaryota</taxon>
        <taxon>Viridiplantae</taxon>
        <taxon>Streptophyta</taxon>
        <taxon>Embryophyta</taxon>
        <taxon>Tracheophyta</taxon>
        <taxon>Spermatophyta</taxon>
        <taxon>Magnoliopsida</taxon>
        <taxon>eudicotyledons</taxon>
        <taxon>Gunneridae</taxon>
        <taxon>Pentapetalae</taxon>
        <taxon>rosids</taxon>
        <taxon>malvids</taxon>
        <taxon>Malvales</taxon>
        <taxon>Dipterocarpaceae</taxon>
        <taxon>Rubroshorea</taxon>
    </lineage>
</organism>
<sequence>MNPILYHENGFSRSIRLLNPSLTFLMKQNEGNNDHKMIGMKNLNT</sequence>
<protein>
    <recommendedName>
        <fullName evidence="3">Ycf15</fullName>
    </recommendedName>
</protein>
<keyword evidence="2" id="KW-1185">Reference proteome</keyword>